<reference evidence="3" key="1">
    <citation type="submission" date="2020-06" db="EMBL/GenBank/DDBJ databases">
        <title>A chromosome-scale genome assembly of Talaromyces rugulosus W13939.</title>
        <authorList>
            <person name="Wang B."/>
            <person name="Guo L."/>
            <person name="Ye K."/>
            <person name="Wang L."/>
        </authorList>
    </citation>
    <scope>NUCLEOTIDE SEQUENCE [LARGE SCALE GENOMIC DNA]</scope>
    <source>
        <strain evidence="3">W13939</strain>
    </source>
</reference>
<keyword evidence="3" id="KW-1185">Reference proteome</keyword>
<dbReference type="KEGG" id="trg:TRUGW13939_10457"/>
<feature type="compositionally biased region" description="Polar residues" evidence="1">
    <location>
        <begin position="20"/>
        <end position="31"/>
    </location>
</feature>
<feature type="compositionally biased region" description="Polar residues" evidence="1">
    <location>
        <begin position="45"/>
        <end position="67"/>
    </location>
</feature>
<dbReference type="GeneID" id="55997937"/>
<organism evidence="2 3">
    <name type="scientific">Talaromyces rugulosus</name>
    <name type="common">Penicillium rugulosum</name>
    <dbReference type="NCBI Taxonomy" id="121627"/>
    <lineage>
        <taxon>Eukaryota</taxon>
        <taxon>Fungi</taxon>
        <taxon>Dikarya</taxon>
        <taxon>Ascomycota</taxon>
        <taxon>Pezizomycotina</taxon>
        <taxon>Eurotiomycetes</taxon>
        <taxon>Eurotiomycetidae</taxon>
        <taxon>Eurotiales</taxon>
        <taxon>Trichocomaceae</taxon>
        <taxon>Talaromyces</taxon>
        <taxon>Talaromyces sect. Islandici</taxon>
    </lineage>
</organism>
<feature type="compositionally biased region" description="Pro residues" evidence="1">
    <location>
        <begin position="258"/>
        <end position="268"/>
    </location>
</feature>
<feature type="compositionally biased region" description="Polar residues" evidence="1">
    <location>
        <begin position="230"/>
        <end position="243"/>
    </location>
</feature>
<feature type="compositionally biased region" description="Low complexity" evidence="1">
    <location>
        <begin position="68"/>
        <end position="82"/>
    </location>
</feature>
<evidence type="ECO:0000256" key="1">
    <source>
        <dbReference type="SAM" id="MobiDB-lite"/>
    </source>
</evidence>
<feature type="region of interest" description="Disordered" evidence="1">
    <location>
        <begin position="1"/>
        <end position="82"/>
    </location>
</feature>
<proteinExistence type="predicted"/>
<feature type="region of interest" description="Disordered" evidence="1">
    <location>
        <begin position="215"/>
        <end position="268"/>
    </location>
</feature>
<accession>A0A7H8RBA0</accession>
<sequence>MADRPFGPRYPFSGARPDRWQSNYNSQNTSHSHGRPAPYLGDASNPFSPASTPQHLAYNSATTPANRQQQQQQQQQQQPVQQPYDIGRDELVARFLGWEVTQDVRANLADQEKRQKHLSNNWFSMCESLEKDYASKSEACRKNNYDKVWCPMKLKNYFDFIKQETKTHYPEEFTKIAWNKKMDAHIKTIMVSQVAHKGASLLGCIAILKSSLGPPAPNQKQQQQQNYPQMSTPPYASYDQQSIWGPPSATPYTRYPTNPGPPQKQWPK</sequence>
<feature type="compositionally biased region" description="Low complexity" evidence="1">
    <location>
        <begin position="218"/>
        <end position="229"/>
    </location>
</feature>
<evidence type="ECO:0000313" key="2">
    <source>
        <dbReference type="EMBL" id="QKX63288.1"/>
    </source>
</evidence>
<protein>
    <submittedName>
        <fullName evidence="2">Uncharacterized protein</fullName>
    </submittedName>
</protein>
<evidence type="ECO:0000313" key="3">
    <source>
        <dbReference type="Proteomes" id="UP000509510"/>
    </source>
</evidence>
<dbReference type="AlphaFoldDB" id="A0A7H8RBA0"/>
<name>A0A7H8RBA0_TALRU</name>
<dbReference type="RefSeq" id="XP_035349462.1">
    <property type="nucleotide sequence ID" value="XM_035493569.1"/>
</dbReference>
<dbReference type="EMBL" id="CP055903">
    <property type="protein sequence ID" value="QKX63288.1"/>
    <property type="molecule type" value="Genomic_DNA"/>
</dbReference>
<dbReference type="OrthoDB" id="10529777at2759"/>
<gene>
    <name evidence="2" type="ORF">TRUGW13939_10457</name>
</gene>
<dbReference type="Proteomes" id="UP000509510">
    <property type="component" value="Chromosome VI"/>
</dbReference>